<sequence>MGRARSFNRRACAAVAAAITASLIFTGCSFGTSGGGPYGEGSVQEFERATDVGTTEPASTATDEPVRDQSPESRENAAEGFLNDRGALPRSDAAEIRFGGSMPQGVEGPFRVDRVVDGDTVRVLINGESVSVRLIGLDTPEIVHPQRPVECFGREASDRAKQLLDGETVYLEFDPTQGREDRFGRALAFVWFDDGRLFNYEMIAAGYGHEYTFRAPYRYQEEFKAAQRAASDNDRGLWHPDTCAGVVE</sequence>
<feature type="signal peptide" evidence="5">
    <location>
        <begin position="1"/>
        <end position="27"/>
    </location>
</feature>
<evidence type="ECO:0000256" key="3">
    <source>
        <dbReference type="ARBA" id="ARBA00022801"/>
    </source>
</evidence>
<feature type="region of interest" description="Disordered" evidence="4">
    <location>
        <begin position="50"/>
        <end position="86"/>
    </location>
</feature>
<dbReference type="Gene3D" id="2.40.50.90">
    <property type="match status" value="1"/>
</dbReference>
<dbReference type="InterPro" id="IPR016071">
    <property type="entry name" value="Staphylococal_nuclease_OB-fold"/>
</dbReference>
<dbReference type="GO" id="GO:0004519">
    <property type="term" value="F:endonuclease activity"/>
    <property type="evidence" value="ECO:0007669"/>
    <property type="project" value="UniProtKB-KW"/>
</dbReference>
<name>A0A916UE52_9ACTN</name>
<keyword evidence="3" id="KW-0378">Hydrolase</keyword>
<feature type="domain" description="TNase-like" evidence="6">
    <location>
        <begin position="106"/>
        <end position="240"/>
    </location>
</feature>
<evidence type="ECO:0000256" key="5">
    <source>
        <dbReference type="SAM" id="SignalP"/>
    </source>
</evidence>
<evidence type="ECO:0000256" key="1">
    <source>
        <dbReference type="ARBA" id="ARBA00022722"/>
    </source>
</evidence>
<dbReference type="Proteomes" id="UP000641514">
    <property type="component" value="Unassembled WGS sequence"/>
</dbReference>
<protein>
    <recommendedName>
        <fullName evidence="6">TNase-like domain-containing protein</fullName>
    </recommendedName>
</protein>
<keyword evidence="5" id="KW-0732">Signal</keyword>
<evidence type="ECO:0000259" key="6">
    <source>
        <dbReference type="PROSITE" id="PS50830"/>
    </source>
</evidence>
<dbReference type="Pfam" id="PF00565">
    <property type="entry name" value="SNase"/>
    <property type="match status" value="1"/>
</dbReference>
<feature type="compositionally biased region" description="Basic and acidic residues" evidence="4">
    <location>
        <begin position="64"/>
        <end position="77"/>
    </location>
</feature>
<dbReference type="EMBL" id="BMJH01000002">
    <property type="protein sequence ID" value="GGC69695.1"/>
    <property type="molecule type" value="Genomic_DNA"/>
</dbReference>
<dbReference type="PROSITE" id="PS51257">
    <property type="entry name" value="PROKAR_LIPOPROTEIN"/>
    <property type="match status" value="1"/>
</dbReference>
<dbReference type="SMART" id="SM00318">
    <property type="entry name" value="SNc"/>
    <property type="match status" value="1"/>
</dbReference>
<feature type="compositionally biased region" description="Polar residues" evidence="4">
    <location>
        <begin position="52"/>
        <end position="62"/>
    </location>
</feature>
<dbReference type="GO" id="GO:0003676">
    <property type="term" value="F:nucleic acid binding"/>
    <property type="evidence" value="ECO:0007669"/>
    <property type="project" value="InterPro"/>
</dbReference>
<dbReference type="InterPro" id="IPR002071">
    <property type="entry name" value="Thermonucl_AS"/>
</dbReference>
<evidence type="ECO:0000256" key="2">
    <source>
        <dbReference type="ARBA" id="ARBA00022759"/>
    </source>
</evidence>
<dbReference type="PANTHER" id="PTHR12302">
    <property type="entry name" value="EBNA2 BINDING PROTEIN P100"/>
    <property type="match status" value="1"/>
</dbReference>
<dbReference type="InterPro" id="IPR035437">
    <property type="entry name" value="SNase_OB-fold_sf"/>
</dbReference>
<comment type="caution">
    <text evidence="7">The sequence shown here is derived from an EMBL/GenBank/DDBJ whole genome shotgun (WGS) entry which is preliminary data.</text>
</comment>
<keyword evidence="1" id="KW-0540">Nuclease</keyword>
<gene>
    <name evidence="7" type="ORF">GCM10011410_23130</name>
</gene>
<dbReference type="PANTHER" id="PTHR12302:SF3">
    <property type="entry name" value="SERINE_THREONINE-PROTEIN KINASE 31"/>
    <property type="match status" value="1"/>
</dbReference>
<evidence type="ECO:0000313" key="7">
    <source>
        <dbReference type="EMBL" id="GGC69695.1"/>
    </source>
</evidence>
<dbReference type="PROSITE" id="PS50830">
    <property type="entry name" value="TNASE_3"/>
    <property type="match status" value="1"/>
</dbReference>
<dbReference type="GO" id="GO:0016787">
    <property type="term" value="F:hydrolase activity"/>
    <property type="evidence" value="ECO:0007669"/>
    <property type="project" value="UniProtKB-KW"/>
</dbReference>
<dbReference type="AlphaFoldDB" id="A0A916UE52"/>
<proteinExistence type="predicted"/>
<keyword evidence="2" id="KW-0255">Endonuclease</keyword>
<evidence type="ECO:0000313" key="8">
    <source>
        <dbReference type="Proteomes" id="UP000641514"/>
    </source>
</evidence>
<accession>A0A916UE52</accession>
<dbReference type="PROSITE" id="PS01123">
    <property type="entry name" value="TNASE_1"/>
    <property type="match status" value="1"/>
</dbReference>
<organism evidence="7 8">
    <name type="scientific">Hoyosella rhizosphaerae</name>
    <dbReference type="NCBI Taxonomy" id="1755582"/>
    <lineage>
        <taxon>Bacteria</taxon>
        <taxon>Bacillati</taxon>
        <taxon>Actinomycetota</taxon>
        <taxon>Actinomycetes</taxon>
        <taxon>Mycobacteriales</taxon>
        <taxon>Hoyosellaceae</taxon>
        <taxon>Hoyosella</taxon>
    </lineage>
</organism>
<keyword evidence="8" id="KW-1185">Reference proteome</keyword>
<evidence type="ECO:0000256" key="4">
    <source>
        <dbReference type="SAM" id="MobiDB-lite"/>
    </source>
</evidence>
<feature type="chain" id="PRO_5039224510" description="TNase-like domain-containing protein" evidence="5">
    <location>
        <begin position="28"/>
        <end position="248"/>
    </location>
</feature>
<dbReference type="SUPFAM" id="SSF50199">
    <property type="entry name" value="Staphylococcal nuclease"/>
    <property type="match status" value="1"/>
</dbReference>
<reference evidence="7" key="2">
    <citation type="submission" date="2020-09" db="EMBL/GenBank/DDBJ databases">
        <authorList>
            <person name="Sun Q."/>
            <person name="Zhou Y."/>
        </authorList>
    </citation>
    <scope>NUCLEOTIDE SEQUENCE</scope>
    <source>
        <strain evidence="7">CGMCC 1.15478</strain>
    </source>
</reference>
<reference evidence="7" key="1">
    <citation type="journal article" date="2014" name="Int. J. Syst. Evol. Microbiol.">
        <title>Complete genome sequence of Corynebacterium casei LMG S-19264T (=DSM 44701T), isolated from a smear-ripened cheese.</title>
        <authorList>
            <consortium name="US DOE Joint Genome Institute (JGI-PGF)"/>
            <person name="Walter F."/>
            <person name="Albersmeier A."/>
            <person name="Kalinowski J."/>
            <person name="Ruckert C."/>
        </authorList>
    </citation>
    <scope>NUCLEOTIDE SEQUENCE</scope>
    <source>
        <strain evidence="7">CGMCC 1.15478</strain>
    </source>
</reference>